<comment type="subcellular location">
    <subcellularLocation>
        <location evidence="1">Secreted</location>
        <location evidence="1">Cell wall</location>
    </subcellularLocation>
</comment>
<evidence type="ECO:0000256" key="3">
    <source>
        <dbReference type="ARBA" id="ARBA00012736"/>
    </source>
</evidence>
<evidence type="ECO:0000256" key="14">
    <source>
        <dbReference type="SAM" id="MobiDB-lite"/>
    </source>
</evidence>
<dbReference type="InterPro" id="IPR006626">
    <property type="entry name" value="PbH1"/>
</dbReference>
<evidence type="ECO:0000256" key="11">
    <source>
        <dbReference type="ARBA" id="ARBA00034074"/>
    </source>
</evidence>
<dbReference type="GO" id="GO:0071555">
    <property type="term" value="P:cell wall organization"/>
    <property type="evidence" value="ECO:0007669"/>
    <property type="project" value="UniProtKB-KW"/>
</dbReference>
<dbReference type="RefSeq" id="XP_022956242.1">
    <property type="nucleotide sequence ID" value="XM_023100474.1"/>
</dbReference>
<evidence type="ECO:0000256" key="12">
    <source>
        <dbReference type="PROSITE-ProRule" id="PRU10052"/>
    </source>
</evidence>
<comment type="similarity">
    <text evidence="2 13">Belongs to the glycosyl hydrolase 28 family.</text>
</comment>
<feature type="signal peptide" evidence="15">
    <location>
        <begin position="1"/>
        <end position="25"/>
    </location>
</feature>
<dbReference type="GO" id="GO:0005975">
    <property type="term" value="P:carbohydrate metabolic process"/>
    <property type="evidence" value="ECO:0007669"/>
    <property type="project" value="InterPro"/>
</dbReference>
<name>A0A6J1GVS6_CUCMO</name>
<dbReference type="EC" id="3.2.1.15" evidence="3"/>
<dbReference type="Proteomes" id="UP000504609">
    <property type="component" value="Unplaced"/>
</dbReference>
<feature type="region of interest" description="Disordered" evidence="14">
    <location>
        <begin position="377"/>
        <end position="397"/>
    </location>
</feature>
<keyword evidence="9 13" id="KW-0326">Glycosidase</keyword>
<evidence type="ECO:0000256" key="1">
    <source>
        <dbReference type="ARBA" id="ARBA00004191"/>
    </source>
</evidence>
<dbReference type="AlphaFoldDB" id="A0A6J1GVS6"/>
<feature type="active site" evidence="12">
    <location>
        <position position="242"/>
    </location>
</feature>
<dbReference type="Gene3D" id="2.160.20.10">
    <property type="entry name" value="Single-stranded right-handed beta-helix, Pectin lyase-like"/>
    <property type="match status" value="1"/>
</dbReference>
<evidence type="ECO:0000256" key="13">
    <source>
        <dbReference type="RuleBase" id="RU361169"/>
    </source>
</evidence>
<keyword evidence="16" id="KW-1185">Reference proteome</keyword>
<evidence type="ECO:0000256" key="9">
    <source>
        <dbReference type="ARBA" id="ARBA00023295"/>
    </source>
</evidence>
<reference evidence="17" key="1">
    <citation type="submission" date="2025-08" db="UniProtKB">
        <authorList>
            <consortium name="RefSeq"/>
        </authorList>
    </citation>
    <scope>IDENTIFICATION</scope>
    <source>
        <tissue evidence="17">Young leaves</tissue>
    </source>
</reference>
<dbReference type="InterPro" id="IPR011050">
    <property type="entry name" value="Pectin_lyase_fold/virulence"/>
</dbReference>
<dbReference type="KEGG" id="cmos:111457994"/>
<feature type="compositionally biased region" description="Polar residues" evidence="14">
    <location>
        <begin position="377"/>
        <end position="387"/>
    </location>
</feature>
<dbReference type="Pfam" id="PF00295">
    <property type="entry name" value="Glyco_hydro_28"/>
    <property type="match status" value="1"/>
</dbReference>
<keyword evidence="8 13" id="KW-0378">Hydrolase</keyword>
<evidence type="ECO:0000256" key="15">
    <source>
        <dbReference type="SAM" id="SignalP"/>
    </source>
</evidence>
<dbReference type="PROSITE" id="PS00502">
    <property type="entry name" value="POLYGALACTURONASE"/>
    <property type="match status" value="1"/>
</dbReference>
<keyword evidence="7" id="KW-0677">Repeat</keyword>
<dbReference type="FunFam" id="2.160.20.10:FF:000032">
    <property type="entry name" value="Pectin lyase-like superfamily protein"/>
    <property type="match status" value="1"/>
</dbReference>
<evidence type="ECO:0000256" key="6">
    <source>
        <dbReference type="ARBA" id="ARBA00022729"/>
    </source>
</evidence>
<evidence type="ECO:0000256" key="10">
    <source>
        <dbReference type="ARBA" id="ARBA00023316"/>
    </source>
</evidence>
<evidence type="ECO:0000256" key="5">
    <source>
        <dbReference type="ARBA" id="ARBA00022525"/>
    </source>
</evidence>
<keyword evidence="6 15" id="KW-0732">Signal</keyword>
<dbReference type="PANTHER" id="PTHR31375">
    <property type="match status" value="1"/>
</dbReference>
<keyword evidence="5" id="KW-0964">Secreted</keyword>
<evidence type="ECO:0000256" key="8">
    <source>
        <dbReference type="ARBA" id="ARBA00022801"/>
    </source>
</evidence>
<gene>
    <name evidence="17" type="primary">LOC111457994</name>
</gene>
<evidence type="ECO:0000313" key="16">
    <source>
        <dbReference type="Proteomes" id="UP000504609"/>
    </source>
</evidence>
<evidence type="ECO:0000313" key="17">
    <source>
        <dbReference type="RefSeq" id="XP_022956242.1"/>
    </source>
</evidence>
<dbReference type="SMART" id="SM00710">
    <property type="entry name" value="PbH1"/>
    <property type="match status" value="5"/>
</dbReference>
<dbReference type="InterPro" id="IPR012334">
    <property type="entry name" value="Pectin_lyas_fold"/>
</dbReference>
<sequence>MKLFVSFVFLFFIVVLSSLTESASSYFNVLDYGADGNGKTDDSEAFLKAWNDACASTEDNPTLRVPSGKTFLLNPLKFQGPCKSKRINFDLGGIVMAPSKDEWSSDGVDKWIQFYDIDSLTVKGDGQFDGQGSSWWDKDCHKHCKRPTAIFFHNCNRLHLSKTKHVNSGRNHMSINSCNDVIISDIHITAPNESPNTDGIDISGSKNVRILDSFIGTGDDCIAINDGSSNIDIIGLTCGPGHGISIGSLGKNGDYNVVENVYVSECILQDTQNGVRIKTWEGGYGYAKNITFEKITLENVKNPIIIDQHYTAYAYGRKNKGREIKVSDVTYRDVHGTSANEKAITLDCSRARCTNIIMEEVNITTSTSDEEAKSFCQNADGESTSTVPPVPCLSKSH</sequence>
<accession>A0A6J1GVS6</accession>
<keyword evidence="4" id="KW-0134">Cell wall</keyword>
<dbReference type="SUPFAM" id="SSF51126">
    <property type="entry name" value="Pectin lyase-like"/>
    <property type="match status" value="1"/>
</dbReference>
<feature type="chain" id="PRO_5026689011" description="endo-polygalacturonase" evidence="15">
    <location>
        <begin position="26"/>
        <end position="397"/>
    </location>
</feature>
<evidence type="ECO:0000256" key="4">
    <source>
        <dbReference type="ARBA" id="ARBA00022512"/>
    </source>
</evidence>
<keyword evidence="10" id="KW-0961">Cell wall biogenesis/degradation</keyword>
<comment type="catalytic activity">
    <reaction evidence="11">
        <text>(1,4-alpha-D-galacturonosyl)n+m + H2O = (1,4-alpha-D-galacturonosyl)n + (1,4-alpha-D-galacturonosyl)m.</text>
        <dbReference type="EC" id="3.2.1.15"/>
    </reaction>
</comment>
<proteinExistence type="inferred from homology"/>
<dbReference type="InterPro" id="IPR000743">
    <property type="entry name" value="Glyco_hydro_28"/>
</dbReference>
<protein>
    <recommendedName>
        <fullName evidence="3">endo-polygalacturonase</fullName>
        <ecNumber evidence="3">3.2.1.15</ecNumber>
    </recommendedName>
</protein>
<dbReference type="GeneID" id="111457994"/>
<organism evidence="16 17">
    <name type="scientific">Cucurbita moschata</name>
    <name type="common">Winter crookneck squash</name>
    <name type="synonym">Cucurbita pepo var. moschata</name>
    <dbReference type="NCBI Taxonomy" id="3662"/>
    <lineage>
        <taxon>Eukaryota</taxon>
        <taxon>Viridiplantae</taxon>
        <taxon>Streptophyta</taxon>
        <taxon>Embryophyta</taxon>
        <taxon>Tracheophyta</taxon>
        <taxon>Spermatophyta</taxon>
        <taxon>Magnoliopsida</taxon>
        <taxon>eudicotyledons</taxon>
        <taxon>Gunneridae</taxon>
        <taxon>Pentapetalae</taxon>
        <taxon>rosids</taxon>
        <taxon>fabids</taxon>
        <taxon>Cucurbitales</taxon>
        <taxon>Cucurbitaceae</taxon>
        <taxon>Cucurbiteae</taxon>
        <taxon>Cucurbita</taxon>
    </lineage>
</organism>
<dbReference type="GO" id="GO:0004650">
    <property type="term" value="F:polygalacturonase activity"/>
    <property type="evidence" value="ECO:0007669"/>
    <property type="project" value="UniProtKB-EC"/>
</dbReference>
<evidence type="ECO:0000256" key="7">
    <source>
        <dbReference type="ARBA" id="ARBA00022737"/>
    </source>
</evidence>
<evidence type="ECO:0000256" key="2">
    <source>
        <dbReference type="ARBA" id="ARBA00008834"/>
    </source>
</evidence>